<feature type="region of interest" description="Disordered" evidence="1">
    <location>
        <begin position="276"/>
        <end position="361"/>
    </location>
</feature>
<evidence type="ECO:0000313" key="3">
    <source>
        <dbReference type="Proteomes" id="UP000689195"/>
    </source>
</evidence>
<name>A0A8S1XVV0_9CILI</name>
<dbReference type="Proteomes" id="UP000689195">
    <property type="component" value="Unassembled WGS sequence"/>
</dbReference>
<evidence type="ECO:0000256" key="1">
    <source>
        <dbReference type="SAM" id="MobiDB-lite"/>
    </source>
</evidence>
<gene>
    <name evidence="2" type="ORF">PPENT_87.1.T1410090</name>
</gene>
<feature type="compositionally biased region" description="Polar residues" evidence="1">
    <location>
        <begin position="324"/>
        <end position="335"/>
    </location>
</feature>
<feature type="compositionally biased region" description="Low complexity" evidence="1">
    <location>
        <begin position="276"/>
        <end position="298"/>
    </location>
</feature>
<accession>A0A8S1XVV0</accession>
<sequence length="826" mass="96994">MNGKLVQSLINLFPFQYQDMMIKCVFIIGFDKLIKKGYVTNGKPNIHEIIDYANKLQQYGRLQQVQEPCDIRHELDQLKDEISKLTQQIHYNNSIIQRQTQRSHDRLIQNVSPIYDDRKRSASLGFKQQQQLVQKKSKEITPKITETTPQTINQIHITISKHHLDDTEIKSVMRDNLIKDKPPKPIKVIQDNHQKKSHYADYQHTDTEEPPVFEDTDRYPVRDNYIPQYIQYSQHSQQSQQQSQQYQQQQQLLQQSQISSQSNTKQSDQITHNTHNTNQTFAQPQSSQKQLLQTSKSSHGQQRSPNRSPKFKYSQKQQFKKNLETVQEENSQSYVKQQSSHSASSKGRASHRQTKTQQNTQAVSKIKALLDQDKKLHKQHLQDIASERNSFTNSFINSSDKLKMMHQEHLSENNKISTQELNESIHKRAISNNSFYKQQQQQMSPQLDYEPKLMGSAQYNQLQGSISMTNSNRGSSFLGNHQIQDNILIYSKYKQQILDQYSPKLNYHYRPSSVGKQQESELKRSEDFNRSSVSSTFSMFNPNEELKTFFQNDFLERKRFTQQGYSDLMKQSSLNSSQEHNQHHSKYITASQIEDQQNFSKNLYSPQQYQNVDKSNVFNNNRLSCLVIHNQLYHMRHSKEISLTHCIYILNTNINVGLSKINSKLLQIQIQNVILKIFLGGFKKFVKKREAIKLIQIIIYFVVEQKNGENDIFSVYVDGFPQKWDLDIQQSFIQCLQRSGVCANDKFDGCKYQNKEALSWFSVDTKFEGWKLENKKLKGKVMVKFTFQKSYLCRVQIFVKQNGWKSERKNYEIRQNHCSHLTRIKS</sequence>
<feature type="compositionally biased region" description="Basic and acidic residues" evidence="1">
    <location>
        <begin position="190"/>
        <end position="207"/>
    </location>
</feature>
<organism evidence="2 3">
    <name type="scientific">Paramecium pentaurelia</name>
    <dbReference type="NCBI Taxonomy" id="43138"/>
    <lineage>
        <taxon>Eukaryota</taxon>
        <taxon>Sar</taxon>
        <taxon>Alveolata</taxon>
        <taxon>Ciliophora</taxon>
        <taxon>Intramacronucleata</taxon>
        <taxon>Oligohymenophorea</taxon>
        <taxon>Peniculida</taxon>
        <taxon>Parameciidae</taxon>
        <taxon>Paramecium</taxon>
    </lineage>
</organism>
<feature type="region of interest" description="Disordered" evidence="1">
    <location>
        <begin position="178"/>
        <end position="218"/>
    </location>
</feature>
<feature type="compositionally biased region" description="Low complexity" evidence="1">
    <location>
        <begin position="336"/>
        <end position="347"/>
    </location>
</feature>
<evidence type="ECO:0000313" key="2">
    <source>
        <dbReference type="EMBL" id="CAD8205659.1"/>
    </source>
</evidence>
<comment type="caution">
    <text evidence="2">The sequence shown here is derived from an EMBL/GenBank/DDBJ whole genome shotgun (WGS) entry which is preliminary data.</text>
</comment>
<keyword evidence="3" id="KW-1185">Reference proteome</keyword>
<proteinExistence type="predicted"/>
<protein>
    <submittedName>
        <fullName evidence="2">Uncharacterized protein</fullName>
    </submittedName>
</protein>
<dbReference type="OrthoDB" id="10372607at2759"/>
<feature type="region of interest" description="Disordered" evidence="1">
    <location>
        <begin position="509"/>
        <end position="528"/>
    </location>
</feature>
<dbReference type="AlphaFoldDB" id="A0A8S1XVV0"/>
<feature type="compositionally biased region" description="Basic and acidic residues" evidence="1">
    <location>
        <begin position="518"/>
        <end position="528"/>
    </location>
</feature>
<dbReference type="EMBL" id="CAJJDO010000141">
    <property type="protein sequence ID" value="CAD8205659.1"/>
    <property type="molecule type" value="Genomic_DNA"/>
</dbReference>
<reference evidence="2" key="1">
    <citation type="submission" date="2021-01" db="EMBL/GenBank/DDBJ databases">
        <authorList>
            <consortium name="Genoscope - CEA"/>
            <person name="William W."/>
        </authorList>
    </citation>
    <scope>NUCLEOTIDE SEQUENCE</scope>
</reference>